<dbReference type="EMBL" id="KZ819418">
    <property type="protein sequence ID" value="PWN40409.1"/>
    <property type="molecule type" value="Genomic_DNA"/>
</dbReference>
<gene>
    <name evidence="2" type="ORF">IE81DRAFT_325577</name>
</gene>
<dbReference type="OrthoDB" id="416752at2759"/>
<dbReference type="Gene3D" id="3.40.50.1580">
    <property type="entry name" value="Nucleoside phosphorylase domain"/>
    <property type="match status" value="1"/>
</dbReference>
<dbReference type="PANTHER" id="PTHR43691:SF14">
    <property type="entry name" value="URIDINE PHOSPHORYLASE"/>
    <property type="match status" value="1"/>
</dbReference>
<feature type="domain" description="Nucleoside phosphorylase" evidence="1">
    <location>
        <begin position="31"/>
        <end position="248"/>
    </location>
</feature>
<evidence type="ECO:0000313" key="2">
    <source>
        <dbReference type="EMBL" id="PWN40409.1"/>
    </source>
</evidence>
<accession>A0A316VRY4</accession>
<dbReference type="InterPro" id="IPR000845">
    <property type="entry name" value="Nucleoside_phosphorylase_d"/>
</dbReference>
<dbReference type="GeneID" id="37036433"/>
<dbReference type="CDD" id="cd17769">
    <property type="entry name" value="NP_TgUP-like"/>
    <property type="match status" value="1"/>
</dbReference>
<dbReference type="InParanoid" id="A0A316VRY4"/>
<dbReference type="InterPro" id="IPR035994">
    <property type="entry name" value="Nucleoside_phosphorylase_sf"/>
</dbReference>
<evidence type="ECO:0000259" key="1">
    <source>
        <dbReference type="Pfam" id="PF01048"/>
    </source>
</evidence>
<reference evidence="2 3" key="1">
    <citation type="journal article" date="2018" name="Mol. Biol. Evol.">
        <title>Broad Genomic Sampling Reveals a Smut Pathogenic Ancestry of the Fungal Clade Ustilaginomycotina.</title>
        <authorList>
            <person name="Kijpornyongpan T."/>
            <person name="Mondo S.J."/>
            <person name="Barry K."/>
            <person name="Sandor L."/>
            <person name="Lee J."/>
            <person name="Lipzen A."/>
            <person name="Pangilinan J."/>
            <person name="LaButti K."/>
            <person name="Hainaut M."/>
            <person name="Henrissat B."/>
            <person name="Grigoriev I.V."/>
            <person name="Spatafora J.W."/>
            <person name="Aime M.C."/>
        </authorList>
    </citation>
    <scope>NUCLEOTIDE SEQUENCE [LARGE SCALE GENOMIC DNA]</scope>
    <source>
        <strain evidence="2 3">MCA 4658</strain>
    </source>
</reference>
<keyword evidence="3" id="KW-1185">Reference proteome</keyword>
<evidence type="ECO:0000313" key="3">
    <source>
        <dbReference type="Proteomes" id="UP000245783"/>
    </source>
</evidence>
<dbReference type="PANTHER" id="PTHR43691">
    <property type="entry name" value="URIDINE PHOSPHORYLASE"/>
    <property type="match status" value="1"/>
</dbReference>
<dbReference type="SUPFAM" id="SSF53167">
    <property type="entry name" value="Purine and uridine phosphorylases"/>
    <property type="match status" value="1"/>
</dbReference>
<dbReference type="STRING" id="1522189.A0A316VRY4"/>
<dbReference type="GO" id="GO:0006218">
    <property type="term" value="P:uridine catabolic process"/>
    <property type="evidence" value="ECO:0007669"/>
    <property type="project" value="TreeGrafter"/>
</dbReference>
<name>A0A316VRY4_9BASI</name>
<dbReference type="RefSeq" id="XP_025367569.1">
    <property type="nucleotide sequence ID" value="XM_025514563.1"/>
</dbReference>
<protein>
    <submittedName>
        <fullName evidence="2">Purine and uridine phosphorylase</fullName>
    </submittedName>
</protein>
<dbReference type="GO" id="GO:0005829">
    <property type="term" value="C:cytosol"/>
    <property type="evidence" value="ECO:0007669"/>
    <property type="project" value="TreeGrafter"/>
</dbReference>
<dbReference type="AlphaFoldDB" id="A0A316VRY4"/>
<dbReference type="Pfam" id="PF01048">
    <property type="entry name" value="PNP_UDP_1"/>
    <property type="match status" value="1"/>
</dbReference>
<organism evidence="2 3">
    <name type="scientific">Ceraceosorus guamensis</name>
    <dbReference type="NCBI Taxonomy" id="1522189"/>
    <lineage>
        <taxon>Eukaryota</taxon>
        <taxon>Fungi</taxon>
        <taxon>Dikarya</taxon>
        <taxon>Basidiomycota</taxon>
        <taxon>Ustilaginomycotina</taxon>
        <taxon>Exobasidiomycetes</taxon>
        <taxon>Ceraceosorales</taxon>
        <taxon>Ceraceosoraceae</taxon>
        <taxon>Ceraceosorus</taxon>
    </lineage>
</organism>
<dbReference type="Proteomes" id="UP000245783">
    <property type="component" value="Unassembled WGS sequence"/>
</dbReference>
<proteinExistence type="predicted"/>
<sequence>MKETLLDANFPRDAQGRTYHVGTKPGEVANRIITVGDHTRARRIATNFDGPPLFESESHRKFLTITGLFKGVPITVVSIGMGFSLVDFFIREVRAVLQGDMFVVRLGSCGSLSQDAPIGSVVVPLQSVGVLQNYDAFLEDAANPAADAARCYHITKPLPADAVLHRALVDALKARLPPAQESVFGGRQPSVVDNLVNASTDSFYSSQGRTTPFFEDRNSALIERIQAHGVSTFEMETYLLSHLARSHNRAVHTATDGEMRVAAAQIVFANRTTAAFVTPAEVEVLERWAGGAVCEALVAAEISAERLHPKGVWSRE</sequence>
<dbReference type="GO" id="GO:0004850">
    <property type="term" value="F:uridine phosphorylase activity"/>
    <property type="evidence" value="ECO:0007669"/>
    <property type="project" value="TreeGrafter"/>
</dbReference>